<keyword evidence="1" id="KW-1133">Transmembrane helix</keyword>
<reference evidence="2" key="1">
    <citation type="submission" date="2020-10" db="EMBL/GenBank/DDBJ databases">
        <title>Taxonomic study of unclassified bacteria belonging to the class Ktedonobacteria.</title>
        <authorList>
            <person name="Yabe S."/>
            <person name="Wang C.M."/>
            <person name="Zheng Y."/>
            <person name="Sakai Y."/>
            <person name="Cavaletti L."/>
            <person name="Monciardini P."/>
            <person name="Donadio S."/>
        </authorList>
    </citation>
    <scope>NUCLEOTIDE SEQUENCE</scope>
    <source>
        <strain evidence="2">SOSP1-1</strain>
    </source>
</reference>
<keyword evidence="1" id="KW-0812">Transmembrane</keyword>
<keyword evidence="3" id="KW-1185">Reference proteome</keyword>
<dbReference type="Proteomes" id="UP000612362">
    <property type="component" value="Unassembled WGS sequence"/>
</dbReference>
<dbReference type="AlphaFoldDB" id="A0A8J3MYY5"/>
<proteinExistence type="predicted"/>
<keyword evidence="1" id="KW-0472">Membrane</keyword>
<evidence type="ECO:0000313" key="2">
    <source>
        <dbReference type="EMBL" id="GHO51298.1"/>
    </source>
</evidence>
<feature type="transmembrane region" description="Helical" evidence="1">
    <location>
        <begin position="20"/>
        <end position="40"/>
    </location>
</feature>
<evidence type="ECO:0000313" key="3">
    <source>
        <dbReference type="Proteomes" id="UP000612362"/>
    </source>
</evidence>
<accession>A0A8J3MYY5</accession>
<name>A0A8J3MYY5_9CHLR</name>
<dbReference type="EMBL" id="BNJF01000011">
    <property type="protein sequence ID" value="GHO51298.1"/>
    <property type="molecule type" value="Genomic_DNA"/>
</dbReference>
<sequence length="56" mass="6331">MKALYHAIQLFVWFRQLDNTLLASIGSIAKGGFLVALLGFNERQYGQLMVAPLRYS</sequence>
<comment type="caution">
    <text evidence="2">The sequence shown here is derived from an EMBL/GenBank/DDBJ whole genome shotgun (WGS) entry which is preliminary data.</text>
</comment>
<organism evidence="2 3">
    <name type="scientific">Ktedonospora formicarum</name>
    <dbReference type="NCBI Taxonomy" id="2778364"/>
    <lineage>
        <taxon>Bacteria</taxon>
        <taxon>Bacillati</taxon>
        <taxon>Chloroflexota</taxon>
        <taxon>Ktedonobacteria</taxon>
        <taxon>Ktedonobacterales</taxon>
        <taxon>Ktedonobacteraceae</taxon>
        <taxon>Ktedonospora</taxon>
    </lineage>
</organism>
<evidence type="ECO:0000256" key="1">
    <source>
        <dbReference type="SAM" id="Phobius"/>
    </source>
</evidence>
<protein>
    <submittedName>
        <fullName evidence="2">Uncharacterized protein</fullName>
    </submittedName>
</protein>
<gene>
    <name evidence="2" type="ORF">KSX_94610</name>
</gene>